<dbReference type="EMBL" id="FNNC01000003">
    <property type="protein sequence ID" value="SDW56140.1"/>
    <property type="molecule type" value="Genomic_DNA"/>
</dbReference>
<sequence>MCIDSTNVPEGDLVFPTAFKWWFVPAAITAAALAVLIFQKSFLPAYTVIIAFLIAVWLVISAVDLLPFPYNLITYVLLVSGALASGVIMNLKLEREES</sequence>
<organism evidence="2 3">
    <name type="scientific">Marinococcus luteus</name>
    <dbReference type="NCBI Taxonomy" id="1122204"/>
    <lineage>
        <taxon>Bacteria</taxon>
        <taxon>Bacillati</taxon>
        <taxon>Bacillota</taxon>
        <taxon>Bacilli</taxon>
        <taxon>Bacillales</taxon>
        <taxon>Bacillaceae</taxon>
        <taxon>Marinococcus</taxon>
    </lineage>
</organism>
<keyword evidence="1" id="KW-0472">Membrane</keyword>
<protein>
    <submittedName>
        <fullName evidence="2">Uncharacterized protein</fullName>
    </submittedName>
</protein>
<reference evidence="2 3" key="1">
    <citation type="submission" date="2016-10" db="EMBL/GenBank/DDBJ databases">
        <authorList>
            <person name="de Groot N.N."/>
        </authorList>
    </citation>
    <scope>NUCLEOTIDE SEQUENCE [LARGE SCALE GENOMIC DNA]</scope>
    <source>
        <strain evidence="2 3">DSM 23126</strain>
    </source>
</reference>
<gene>
    <name evidence="2" type="ORF">SAMN05421781_1747</name>
</gene>
<evidence type="ECO:0000313" key="2">
    <source>
        <dbReference type="EMBL" id="SDW56140.1"/>
    </source>
</evidence>
<dbReference type="STRING" id="1122204.SAMN05421781_1747"/>
<feature type="transmembrane region" description="Helical" evidence="1">
    <location>
        <begin position="45"/>
        <end position="66"/>
    </location>
</feature>
<evidence type="ECO:0000313" key="3">
    <source>
        <dbReference type="Proteomes" id="UP000199488"/>
    </source>
</evidence>
<keyword evidence="3" id="KW-1185">Reference proteome</keyword>
<accession>A0A1H2UJ69</accession>
<evidence type="ECO:0000256" key="1">
    <source>
        <dbReference type="SAM" id="Phobius"/>
    </source>
</evidence>
<dbReference type="Proteomes" id="UP000199488">
    <property type="component" value="Unassembled WGS sequence"/>
</dbReference>
<dbReference type="OrthoDB" id="9912068at2"/>
<proteinExistence type="predicted"/>
<dbReference type="RefSeq" id="WP_091613842.1">
    <property type="nucleotide sequence ID" value="NZ_FNNC01000003.1"/>
</dbReference>
<keyword evidence="1" id="KW-1133">Transmembrane helix</keyword>
<feature type="transmembrane region" description="Helical" evidence="1">
    <location>
        <begin position="72"/>
        <end position="91"/>
    </location>
</feature>
<dbReference type="AlphaFoldDB" id="A0A1H2UJ69"/>
<name>A0A1H2UJ69_9BACI</name>
<keyword evidence="1" id="KW-0812">Transmembrane</keyword>
<feature type="transmembrane region" description="Helical" evidence="1">
    <location>
        <begin position="19"/>
        <end position="38"/>
    </location>
</feature>